<evidence type="ECO:0000259" key="2">
    <source>
        <dbReference type="PROSITE" id="PS50983"/>
    </source>
</evidence>
<name>A0ABW8GJ12_9PROT</name>
<keyword evidence="1" id="KW-0732">Signal</keyword>
<dbReference type="Pfam" id="PF01497">
    <property type="entry name" value="Peripla_BP_2"/>
    <property type="match status" value="1"/>
</dbReference>
<evidence type="ECO:0000256" key="1">
    <source>
        <dbReference type="SAM" id="SignalP"/>
    </source>
</evidence>
<protein>
    <submittedName>
        <fullName evidence="3">Hemin ABC transporter substrate-binding protein</fullName>
    </submittedName>
</protein>
<keyword evidence="4" id="KW-1185">Reference proteome</keyword>
<dbReference type="InterPro" id="IPR050902">
    <property type="entry name" value="ABC_Transporter_SBP"/>
</dbReference>
<dbReference type="InterPro" id="IPR002491">
    <property type="entry name" value="ABC_transptr_periplasmic_BD"/>
</dbReference>
<dbReference type="EMBL" id="JBIWXY010000001">
    <property type="protein sequence ID" value="MFJ5445343.1"/>
    <property type="molecule type" value="Genomic_DNA"/>
</dbReference>
<organism evidence="3 4">
    <name type="scientific">Methylobacillus methanolivorans</name>
    <dbReference type="NCBI Taxonomy" id="1848927"/>
    <lineage>
        <taxon>Bacteria</taxon>
        <taxon>Pseudomonadati</taxon>
        <taxon>Pseudomonadota</taxon>
        <taxon>Betaproteobacteria</taxon>
        <taxon>Nitrosomonadales</taxon>
        <taxon>Methylophilaceae</taxon>
        <taxon>Methylobacillus</taxon>
    </lineage>
</organism>
<dbReference type="Gene3D" id="3.40.50.1980">
    <property type="entry name" value="Nitrogenase molybdenum iron protein domain"/>
    <property type="match status" value="2"/>
</dbReference>
<evidence type="ECO:0000313" key="3">
    <source>
        <dbReference type="EMBL" id="MFJ5445343.1"/>
    </source>
</evidence>
<comment type="caution">
    <text evidence="3">The sequence shown here is derived from an EMBL/GenBank/DDBJ whole genome shotgun (WGS) entry which is preliminary data.</text>
</comment>
<dbReference type="SUPFAM" id="SSF53807">
    <property type="entry name" value="Helical backbone' metal receptor"/>
    <property type="match status" value="1"/>
</dbReference>
<evidence type="ECO:0000313" key="4">
    <source>
        <dbReference type="Proteomes" id="UP001617669"/>
    </source>
</evidence>
<feature type="domain" description="Fe/B12 periplasmic-binding" evidence="2">
    <location>
        <begin position="25"/>
        <end position="280"/>
    </location>
</feature>
<feature type="chain" id="PRO_5047307023" evidence="1">
    <location>
        <begin position="23"/>
        <end position="280"/>
    </location>
</feature>
<feature type="signal peptide" evidence="1">
    <location>
        <begin position="1"/>
        <end position="22"/>
    </location>
</feature>
<dbReference type="PROSITE" id="PS50983">
    <property type="entry name" value="FE_B12_PBP"/>
    <property type="match status" value="1"/>
</dbReference>
<sequence length="280" mass="29145">MMNIRSLLLATSLLLGSHPVLAAEKLLTVGGAVTEIVYALGKGNEVIANDITSVYPQEAASKPKVGYMRTLSAEGLVSTGATLIIAEAGAGPRNVIEQVRNAGVKILQLPESAHTPQQVAADIRAVGQQLGAANTEQVAKQFEAAWKDAEAKLAKLPGKPRVLFVMNNSGRGAQVAGDETAASAVIKLVHAENVVAGQYKGYRPLTAEALVAAAPDVIITTNEGLEASGGLNGFLKTPGIGMTPAGKHNRIVSMDTQYILGFTPRLPAALVELGQAIRKQ</sequence>
<dbReference type="PANTHER" id="PTHR30535:SF4">
    <property type="entry name" value="HEMIN-BINDING PERIPLASMIC PROTEIN HMUT"/>
    <property type="match status" value="1"/>
</dbReference>
<dbReference type="RefSeq" id="WP_400879492.1">
    <property type="nucleotide sequence ID" value="NZ_JBIWXY010000001.1"/>
</dbReference>
<dbReference type="Proteomes" id="UP001617669">
    <property type="component" value="Unassembled WGS sequence"/>
</dbReference>
<proteinExistence type="predicted"/>
<accession>A0ABW8GJ12</accession>
<gene>
    <name evidence="3" type="ORF">ACIKP9_03800</name>
</gene>
<dbReference type="PANTHER" id="PTHR30535">
    <property type="entry name" value="VITAMIN B12-BINDING PROTEIN"/>
    <property type="match status" value="1"/>
</dbReference>
<reference evidence="3 4" key="1">
    <citation type="submission" date="2024-11" db="EMBL/GenBank/DDBJ databases">
        <authorList>
            <person name="Kaparullina E.N."/>
            <person name="Delegan Y.A."/>
            <person name="Doronina N.V."/>
        </authorList>
    </citation>
    <scope>NUCLEOTIDE SEQUENCE [LARGE SCALE GENOMIC DNA]</scope>
    <source>
        <strain evidence="3 4">7sh_L</strain>
    </source>
</reference>